<proteinExistence type="predicted"/>
<name>A0A221ST98_9DEIO</name>
<sequence length="387" mass="42429">MKRFLPPLVSALTLALLASAQAAPAFQLVLKASEQKIQKGEVTTHPITKTWTVPAQHVARTKKYGKVTSNLTPLLNQIERQVNARKPLPATFRNVKGSWIATDQNGWTFDRDGTKANLLKAIKSGKGTAQVAYKLNKPQRSVQLLAQRGVLWHVATGSSSYAGSPAFREKNILVGASKLDNFFIAPGHVFDFNEEIGQIDASTGFVKGFVISGGTLAKEDGGGICQVSTTIFRGLYKAGLPIVERHEHSHRVKYYDPVGFEATVYAPAKNLRMKNDTGKHLFIQAGWDRSAQTLRFDVFGANTGRTVNISKPVITNFKAAKKPSYTADQSVRPGARRLLDTPMQGMTSVLTRTIKQGGKVISKDTLKSVYEPWGAVYGVHPKDKRLK</sequence>
<organism evidence="2 3">
    <name type="scientific">Deinococcus ficus</name>
    <dbReference type="NCBI Taxonomy" id="317577"/>
    <lineage>
        <taxon>Bacteria</taxon>
        <taxon>Thermotogati</taxon>
        <taxon>Deinococcota</taxon>
        <taxon>Deinococci</taxon>
        <taxon>Deinococcales</taxon>
        <taxon>Deinococcaceae</taxon>
        <taxon>Deinococcus</taxon>
    </lineage>
</organism>
<dbReference type="PANTHER" id="PTHR35788:SF1">
    <property type="entry name" value="EXPORTED PROTEIN"/>
    <property type="match status" value="1"/>
</dbReference>
<reference evidence="2 3" key="1">
    <citation type="submission" date="2017-05" db="EMBL/GenBank/DDBJ databases">
        <title>The complete genome sequence of Deinococcus ficus isolated from the rhizosphere of the Ficus religiosa L. in Taiwan.</title>
        <authorList>
            <person name="Wu K.-M."/>
            <person name="Liao T.-L."/>
            <person name="Liu Y.-M."/>
            <person name="Young C.-C."/>
            <person name="Tsai S.-F."/>
        </authorList>
    </citation>
    <scope>NUCLEOTIDE SEQUENCE [LARGE SCALE GENOMIC DNA]</scope>
    <source>
        <strain evidence="2 3">CC-FR2-10</strain>
    </source>
</reference>
<gene>
    <name evidence="2" type="ORF">DFI_01545</name>
</gene>
<dbReference type="RefSeq" id="WP_027463515.1">
    <property type="nucleotide sequence ID" value="NZ_CP021081.1"/>
</dbReference>
<evidence type="ECO:0000313" key="2">
    <source>
        <dbReference type="EMBL" id="ASN79863.1"/>
    </source>
</evidence>
<dbReference type="Pfam" id="PF04294">
    <property type="entry name" value="VanW"/>
    <property type="match status" value="1"/>
</dbReference>
<dbReference type="Proteomes" id="UP000259030">
    <property type="component" value="Chromosome"/>
</dbReference>
<accession>A0A221ST98</accession>
<evidence type="ECO:0000256" key="1">
    <source>
        <dbReference type="SAM" id="SignalP"/>
    </source>
</evidence>
<feature type="chain" id="PRO_5011241661" evidence="1">
    <location>
        <begin position="23"/>
        <end position="387"/>
    </location>
</feature>
<evidence type="ECO:0000313" key="3">
    <source>
        <dbReference type="Proteomes" id="UP000259030"/>
    </source>
</evidence>
<feature type="signal peptide" evidence="1">
    <location>
        <begin position="1"/>
        <end position="22"/>
    </location>
</feature>
<dbReference type="InterPro" id="IPR052913">
    <property type="entry name" value="Glycopeptide_resist_protein"/>
</dbReference>
<protein>
    <submittedName>
        <fullName evidence="2">Vancomycin resistance protein</fullName>
    </submittedName>
</protein>
<keyword evidence="3" id="KW-1185">Reference proteome</keyword>
<dbReference type="STRING" id="317577.GCA_000419625_00837"/>
<keyword evidence="1" id="KW-0732">Signal</keyword>
<dbReference type="KEGG" id="dfc:DFI_01545"/>
<dbReference type="InterPro" id="IPR007391">
    <property type="entry name" value="Vancomycin_resist_VanW"/>
</dbReference>
<dbReference type="PANTHER" id="PTHR35788">
    <property type="entry name" value="EXPORTED PROTEIN-RELATED"/>
    <property type="match status" value="1"/>
</dbReference>
<dbReference type="AlphaFoldDB" id="A0A221ST98"/>
<dbReference type="EMBL" id="CP021081">
    <property type="protein sequence ID" value="ASN79863.1"/>
    <property type="molecule type" value="Genomic_DNA"/>
</dbReference>